<sequence>MTDSTWQSYFAKRDLDLVYRKSDGLLSTMYLLRKKPKIPINPTFIHMEGLECSWLEDIQREMARLEAEPSDSGKRLWLVSETANSGIFGFVQVRVYGLITRDTVVYTLLEQLTLFVIYH</sequence>
<accession>A0ABM1VSF8</accession>
<name>A0ABM1VSF8_APLCA</name>
<gene>
    <name evidence="2" type="primary">LOC118477589</name>
</gene>
<keyword evidence="1" id="KW-1185">Reference proteome</keyword>
<proteinExistence type="predicted"/>
<organism evidence="1 2">
    <name type="scientific">Aplysia californica</name>
    <name type="common">California sea hare</name>
    <dbReference type="NCBI Taxonomy" id="6500"/>
    <lineage>
        <taxon>Eukaryota</taxon>
        <taxon>Metazoa</taxon>
        <taxon>Spiralia</taxon>
        <taxon>Lophotrochozoa</taxon>
        <taxon>Mollusca</taxon>
        <taxon>Gastropoda</taxon>
        <taxon>Heterobranchia</taxon>
        <taxon>Euthyneura</taxon>
        <taxon>Tectipleura</taxon>
        <taxon>Aplysiida</taxon>
        <taxon>Aplysioidea</taxon>
        <taxon>Aplysiidae</taxon>
        <taxon>Aplysia</taxon>
    </lineage>
</organism>
<evidence type="ECO:0000313" key="2">
    <source>
        <dbReference type="RefSeq" id="XP_035825350.1"/>
    </source>
</evidence>
<reference evidence="2" key="1">
    <citation type="submission" date="2025-08" db="UniProtKB">
        <authorList>
            <consortium name="RefSeq"/>
        </authorList>
    </citation>
    <scope>IDENTIFICATION</scope>
</reference>
<dbReference type="Proteomes" id="UP000694888">
    <property type="component" value="Unplaced"/>
</dbReference>
<evidence type="ECO:0000313" key="1">
    <source>
        <dbReference type="Proteomes" id="UP000694888"/>
    </source>
</evidence>
<dbReference type="GeneID" id="118477589"/>
<protein>
    <submittedName>
        <fullName evidence="2">Uncharacterized protein LOC118477589</fullName>
    </submittedName>
</protein>
<dbReference type="RefSeq" id="XP_035825350.1">
    <property type="nucleotide sequence ID" value="XM_035969457.1"/>
</dbReference>